<accession>A0ACC6L1C6</accession>
<dbReference type="EMBL" id="JAVDTF010000003">
    <property type="protein sequence ID" value="MDR6785159.1"/>
    <property type="molecule type" value="Genomic_DNA"/>
</dbReference>
<comment type="caution">
    <text evidence="1">The sequence shown here is derived from an EMBL/GenBank/DDBJ whole genome shotgun (WGS) entry which is preliminary data.</text>
</comment>
<name>A0ACC6L1C6_9SPHI</name>
<evidence type="ECO:0000313" key="2">
    <source>
        <dbReference type="Proteomes" id="UP001246858"/>
    </source>
</evidence>
<sequence length="168" mass="19434">MVFNIRTIDFSRLLKKVEAIRLTKDQFTYQTYLNKFAGKNCELCELPLNPYGIYLKDKQAICIQCFNNYIIAEDYLNNLKTFEAKVSRTNKLTDAFFASLKADPQNIDLNLANTLFKGFSLSEIEQMIGLPKSFGSFDYGVEAGNWKFNNFMVEIWFKNQVCTEVVPI</sequence>
<proteinExistence type="predicted"/>
<organism evidence="1 2">
    <name type="scientific">Pedobacter africanus</name>
    <dbReference type="NCBI Taxonomy" id="151894"/>
    <lineage>
        <taxon>Bacteria</taxon>
        <taxon>Pseudomonadati</taxon>
        <taxon>Bacteroidota</taxon>
        <taxon>Sphingobacteriia</taxon>
        <taxon>Sphingobacteriales</taxon>
        <taxon>Sphingobacteriaceae</taxon>
        <taxon>Pedobacter</taxon>
    </lineage>
</organism>
<reference evidence="1" key="1">
    <citation type="submission" date="2023-07" db="EMBL/GenBank/DDBJ databases">
        <title>Sorghum-associated microbial communities from plants grown in Nebraska, USA.</title>
        <authorList>
            <person name="Schachtman D."/>
        </authorList>
    </citation>
    <scope>NUCLEOTIDE SEQUENCE</scope>
    <source>
        <strain evidence="1">2697</strain>
    </source>
</reference>
<keyword evidence="2" id="KW-1185">Reference proteome</keyword>
<protein>
    <submittedName>
        <fullName evidence="1">Uncharacterized protein</fullName>
    </submittedName>
</protein>
<dbReference type="Proteomes" id="UP001246858">
    <property type="component" value="Unassembled WGS sequence"/>
</dbReference>
<evidence type="ECO:0000313" key="1">
    <source>
        <dbReference type="EMBL" id="MDR6785159.1"/>
    </source>
</evidence>
<gene>
    <name evidence="1" type="ORF">J2X78_003733</name>
</gene>